<feature type="transmembrane region" description="Helical" evidence="1">
    <location>
        <begin position="73"/>
        <end position="93"/>
    </location>
</feature>
<evidence type="ECO:0000256" key="1">
    <source>
        <dbReference type="SAM" id="Phobius"/>
    </source>
</evidence>
<sequence>MKRSLFFAIAGIGSLGFGVVMYLFPEFISAVFGMQSSTETSSLYKGLAGLIIGSGVLNFLVKDEHDSVVLKKVLIANMISHFLGITADIYGLFNGVLSVSGIAPVELVHLFVGIGSFIYYKKIQIEKNN</sequence>
<keyword evidence="1" id="KW-1133">Transmembrane helix</keyword>
<dbReference type="RefSeq" id="WP_115886768.1">
    <property type="nucleotide sequence ID" value="NZ_QRDQ01000007.1"/>
</dbReference>
<name>A0A3D9G0G1_9FLAO</name>
<keyword evidence="1" id="KW-0812">Transmembrane</keyword>
<keyword evidence="3" id="KW-1185">Reference proteome</keyword>
<dbReference type="Proteomes" id="UP000257004">
    <property type="component" value="Unassembled WGS sequence"/>
</dbReference>
<feature type="transmembrane region" description="Helical" evidence="1">
    <location>
        <begin position="44"/>
        <end position="61"/>
    </location>
</feature>
<proteinExistence type="predicted"/>
<feature type="transmembrane region" description="Helical" evidence="1">
    <location>
        <begin position="5"/>
        <end position="24"/>
    </location>
</feature>
<gene>
    <name evidence="2" type="ORF">BD847_0617</name>
</gene>
<dbReference type="OrthoDB" id="1492894at2"/>
<comment type="caution">
    <text evidence="2">The sequence shown here is derived from an EMBL/GenBank/DDBJ whole genome shotgun (WGS) entry which is preliminary data.</text>
</comment>
<protein>
    <recommendedName>
        <fullName evidence="4">DUF4345 domain-containing protein</fullName>
    </recommendedName>
</protein>
<reference evidence="2 3" key="1">
    <citation type="submission" date="2018-07" db="EMBL/GenBank/DDBJ databases">
        <title>Genomic Encyclopedia of Archaeal and Bacterial Type Strains, Phase II (KMG-II): from individual species to whole genera.</title>
        <authorList>
            <person name="Goeker M."/>
        </authorList>
    </citation>
    <scope>NUCLEOTIDE SEQUENCE [LARGE SCALE GENOMIC DNA]</scope>
    <source>
        <strain evidence="2 3">DSM 25795</strain>
    </source>
</reference>
<accession>A0A3D9G0G1</accession>
<evidence type="ECO:0000313" key="2">
    <source>
        <dbReference type="EMBL" id="RED26695.1"/>
    </source>
</evidence>
<dbReference type="EMBL" id="QRDQ01000007">
    <property type="protein sequence ID" value="RED26695.1"/>
    <property type="molecule type" value="Genomic_DNA"/>
</dbReference>
<evidence type="ECO:0008006" key="4">
    <source>
        <dbReference type="Google" id="ProtNLM"/>
    </source>
</evidence>
<dbReference type="AlphaFoldDB" id="A0A3D9G0G1"/>
<organism evidence="2 3">
    <name type="scientific">Flavobacterium cutihirudinis</name>
    <dbReference type="NCBI Taxonomy" id="1265740"/>
    <lineage>
        <taxon>Bacteria</taxon>
        <taxon>Pseudomonadati</taxon>
        <taxon>Bacteroidota</taxon>
        <taxon>Flavobacteriia</taxon>
        <taxon>Flavobacteriales</taxon>
        <taxon>Flavobacteriaceae</taxon>
        <taxon>Flavobacterium</taxon>
    </lineage>
</organism>
<feature type="transmembrane region" description="Helical" evidence="1">
    <location>
        <begin position="99"/>
        <end position="120"/>
    </location>
</feature>
<evidence type="ECO:0000313" key="3">
    <source>
        <dbReference type="Proteomes" id="UP000257004"/>
    </source>
</evidence>
<keyword evidence="1" id="KW-0472">Membrane</keyword>